<dbReference type="InterPro" id="IPR003653">
    <property type="entry name" value="Peptidase_C48_C"/>
</dbReference>
<keyword evidence="3" id="KW-0378">Hydrolase</keyword>
<dbReference type="Proteomes" id="UP000504610">
    <property type="component" value="Chromosome 9"/>
</dbReference>
<feature type="region of interest" description="Disordered" evidence="4">
    <location>
        <begin position="356"/>
        <end position="420"/>
    </location>
</feature>
<dbReference type="KEGG" id="rsz:130500163"/>
<accession>A0A9W3CH25</accession>
<feature type="domain" description="Ubiquitin-like protease family profile" evidence="5">
    <location>
        <begin position="631"/>
        <end position="827"/>
    </location>
</feature>
<reference evidence="7" key="2">
    <citation type="submission" date="2025-08" db="UniProtKB">
        <authorList>
            <consortium name="RefSeq"/>
        </authorList>
    </citation>
    <scope>IDENTIFICATION</scope>
    <source>
        <tissue evidence="7">Leaf</tissue>
    </source>
</reference>
<organism evidence="6 7">
    <name type="scientific">Raphanus sativus</name>
    <name type="common">Radish</name>
    <name type="synonym">Raphanus raphanistrum var. sativus</name>
    <dbReference type="NCBI Taxonomy" id="3726"/>
    <lineage>
        <taxon>Eukaryota</taxon>
        <taxon>Viridiplantae</taxon>
        <taxon>Streptophyta</taxon>
        <taxon>Embryophyta</taxon>
        <taxon>Tracheophyta</taxon>
        <taxon>Spermatophyta</taxon>
        <taxon>Magnoliopsida</taxon>
        <taxon>eudicotyledons</taxon>
        <taxon>Gunneridae</taxon>
        <taxon>Pentapetalae</taxon>
        <taxon>rosids</taxon>
        <taxon>malvids</taxon>
        <taxon>Brassicales</taxon>
        <taxon>Brassicaceae</taxon>
        <taxon>Brassiceae</taxon>
        <taxon>Raphanus</taxon>
    </lineage>
</organism>
<comment type="similarity">
    <text evidence="1">Belongs to the peptidase C48 family.</text>
</comment>
<feature type="compositionally biased region" description="Low complexity" evidence="4">
    <location>
        <begin position="487"/>
        <end position="504"/>
    </location>
</feature>
<evidence type="ECO:0000256" key="1">
    <source>
        <dbReference type="ARBA" id="ARBA00005234"/>
    </source>
</evidence>
<dbReference type="GO" id="GO:0006508">
    <property type="term" value="P:proteolysis"/>
    <property type="evidence" value="ECO:0007669"/>
    <property type="project" value="UniProtKB-KW"/>
</dbReference>
<keyword evidence="2" id="KW-0645">Protease</keyword>
<gene>
    <name evidence="7" type="primary">LOC130500163</name>
</gene>
<evidence type="ECO:0000313" key="6">
    <source>
        <dbReference type="Proteomes" id="UP000504610"/>
    </source>
</evidence>
<dbReference type="SUPFAM" id="SSF54001">
    <property type="entry name" value="Cysteine proteinases"/>
    <property type="match status" value="1"/>
</dbReference>
<keyword evidence="6" id="KW-1185">Reference proteome</keyword>
<sequence>MSQELPKRLFKPGEETQVSQINNNCRMVLYLKRLEEWLPKELNEVKKDRVFAPIFKLHENGLGYSARVIHSFLCRELVTYKTHELWFVFARRALRFSLMEYHAVTGLECDASLSLKEPVDWEDDGGFWSLVIKSNKGISMLELWNKHRLAVKKWSNADRIRLVYLCIIVCMVCARDQKANIPIKYIKLVMDLEKVRKYPWGVASFDLLCESIGKTRDNLKEKTTSYVLDGFSYALQIWAMEAIPKIGKLCGRKLNKSFKNGPRCVNWMGAAKISYQELIHLENIFTPTDELYPYISWTGNCDEVDSITFLREDEVEDDRIKVLKRMIMANHDFSDHTWEYEETIVFSFGLDDKEVGSDQAGGSDDGEAGSYESGGSDDDFRTPKGSANIGSRATKGKKRLPDRGMEKRKQKVLHTRAQQAPFDEDMKEFVANLFQQNFAAMEQRLEKQMGERFEEIKSELKVLRRDSSVEVEPSASKPSPSNPSPNKPASSNPQPSKPASSNPPRRSNRLDENFSQADDMDEPIGTQGLDGLSQASFVPDIDPSQTNNDKDASDWWTPMTTVRKLPKGGSKQENAAPTSAKWDRWCREPSRKLQLSDSPMADDGSPQASLYYFTEESWDRFTQWSMNPTALRIGPSVFNLTVAQRIVCAGKWLGNEEMDAMMYIWREKTSLRRWNIDRVAFMNAMFCLQVENEYQKCRDDKRGYVVPNLLLAYGRGELPSHGRTNKVWGVDVDRLYFPLFVNGNHWVSVCVNMIEKKVEVYDCGRGRNRQYVEKFATMIPRIVKAVGPSKSKLLLSSYSIVDMPMQTRLNKSCADCGAYALKHLECILLGLDISLVEDGIMPGCRQKIAYDIWEAAHDPILIQLMAQHIPSEFESSASYDLEED</sequence>
<dbReference type="PANTHER" id="PTHR48449">
    <property type="entry name" value="DUF1985 DOMAIN-CONTAINING PROTEIN"/>
    <property type="match status" value="1"/>
</dbReference>
<dbReference type="Gene3D" id="3.40.395.10">
    <property type="entry name" value="Adenoviral Proteinase, Chain A"/>
    <property type="match status" value="1"/>
</dbReference>
<evidence type="ECO:0000313" key="7">
    <source>
        <dbReference type="RefSeq" id="XP_056850890.1"/>
    </source>
</evidence>
<evidence type="ECO:0000259" key="5">
    <source>
        <dbReference type="PROSITE" id="PS50600"/>
    </source>
</evidence>
<dbReference type="InterPro" id="IPR038765">
    <property type="entry name" value="Papain-like_cys_pep_sf"/>
</dbReference>
<evidence type="ECO:0000256" key="3">
    <source>
        <dbReference type="ARBA" id="ARBA00022801"/>
    </source>
</evidence>
<evidence type="ECO:0000256" key="2">
    <source>
        <dbReference type="ARBA" id="ARBA00022670"/>
    </source>
</evidence>
<dbReference type="InterPro" id="IPR015410">
    <property type="entry name" value="DUF1985"/>
</dbReference>
<dbReference type="Pfam" id="PF09331">
    <property type="entry name" value="DUF1985"/>
    <property type="match status" value="1"/>
</dbReference>
<reference evidence="6" key="1">
    <citation type="journal article" date="2019" name="Database">
        <title>The radish genome database (RadishGD): an integrated information resource for radish genomics.</title>
        <authorList>
            <person name="Yu H.J."/>
            <person name="Baek S."/>
            <person name="Lee Y.J."/>
            <person name="Cho A."/>
            <person name="Mun J.H."/>
        </authorList>
    </citation>
    <scope>NUCLEOTIDE SEQUENCE [LARGE SCALE GENOMIC DNA]</scope>
    <source>
        <strain evidence="6">cv. WK10039</strain>
    </source>
</reference>
<dbReference type="OrthoDB" id="1098958at2759"/>
<dbReference type="AlphaFoldDB" id="A0A9W3CH25"/>
<protein>
    <submittedName>
        <fullName evidence="7">Uncharacterized protein LOC130500163</fullName>
    </submittedName>
</protein>
<dbReference type="Pfam" id="PF02902">
    <property type="entry name" value="Peptidase_C48"/>
    <property type="match status" value="1"/>
</dbReference>
<name>A0A9W3CH25_RAPSA</name>
<dbReference type="GeneID" id="130500163"/>
<proteinExistence type="inferred from homology"/>
<evidence type="ECO:0000256" key="4">
    <source>
        <dbReference type="SAM" id="MobiDB-lite"/>
    </source>
</evidence>
<feature type="region of interest" description="Disordered" evidence="4">
    <location>
        <begin position="461"/>
        <end position="583"/>
    </location>
</feature>
<dbReference type="GO" id="GO:0008234">
    <property type="term" value="F:cysteine-type peptidase activity"/>
    <property type="evidence" value="ECO:0007669"/>
    <property type="project" value="InterPro"/>
</dbReference>
<dbReference type="PROSITE" id="PS50600">
    <property type="entry name" value="ULP_PROTEASE"/>
    <property type="match status" value="1"/>
</dbReference>
<dbReference type="RefSeq" id="XP_056850890.1">
    <property type="nucleotide sequence ID" value="XM_056994910.1"/>
</dbReference>
<dbReference type="PANTHER" id="PTHR48449:SF1">
    <property type="entry name" value="DUF1985 DOMAIN-CONTAINING PROTEIN"/>
    <property type="match status" value="1"/>
</dbReference>